<dbReference type="AlphaFoldDB" id="H8FWT6"/>
<dbReference type="EMBL" id="CAHP01000042">
    <property type="protein sequence ID" value="CCG42824.1"/>
    <property type="molecule type" value="Genomic_DNA"/>
</dbReference>
<keyword evidence="2" id="KW-1185">Reference proteome</keyword>
<accession>H8FWT6</accession>
<dbReference type="Gene3D" id="3.90.1720.10">
    <property type="entry name" value="endopeptidase domain like (from Nostoc punctiforme)"/>
    <property type="match status" value="1"/>
</dbReference>
<sequence length="53" mass="6087">MAVIQPYPGGNESGHIAAYDGKQWISDFKQRDMWGGHGYRTRQPPHVVYRRGN</sequence>
<dbReference type="STRING" id="1150626.PHAMO_470075"/>
<comment type="caution">
    <text evidence="1">The sequence shown here is derived from an EMBL/GenBank/DDBJ whole genome shotgun (WGS) entry which is preliminary data.</text>
</comment>
<gene>
    <name evidence="1" type="ORF">PHAMO_470075</name>
</gene>
<protein>
    <submittedName>
        <fullName evidence="1">Putative cytoplasmic protein</fullName>
    </submittedName>
</protein>
<dbReference type="Proteomes" id="UP000004169">
    <property type="component" value="Unassembled WGS sequence"/>
</dbReference>
<proteinExistence type="predicted"/>
<organism evidence="1 2">
    <name type="scientific">Magnetospirillum molischianum DSM 120</name>
    <dbReference type="NCBI Taxonomy" id="1150626"/>
    <lineage>
        <taxon>Bacteria</taxon>
        <taxon>Pseudomonadati</taxon>
        <taxon>Pseudomonadota</taxon>
        <taxon>Alphaproteobacteria</taxon>
        <taxon>Rhodospirillales</taxon>
        <taxon>Rhodospirillaceae</taxon>
        <taxon>Magnetospirillum</taxon>
    </lineage>
</organism>
<evidence type="ECO:0000313" key="2">
    <source>
        <dbReference type="Proteomes" id="UP000004169"/>
    </source>
</evidence>
<reference evidence="1 2" key="1">
    <citation type="journal article" date="2012" name="J. Bacteriol.">
        <title>Draft Genome Sequence of the Purple Photosynthetic Bacterium Phaeospirillum molischianum DSM120, a Particularly Versatile Bacterium.</title>
        <authorList>
            <person name="Duquesne K."/>
            <person name="Prima V."/>
            <person name="Ji B."/>
            <person name="Rouy Z."/>
            <person name="Medigue C."/>
            <person name="Talla E."/>
            <person name="Sturgis J.N."/>
        </authorList>
    </citation>
    <scope>NUCLEOTIDE SEQUENCE [LARGE SCALE GENOMIC DNA]</scope>
    <source>
        <strain evidence="2">DSM120</strain>
    </source>
</reference>
<evidence type="ECO:0000313" key="1">
    <source>
        <dbReference type="EMBL" id="CCG42824.1"/>
    </source>
</evidence>
<name>H8FWT6_MAGML</name>